<evidence type="ECO:0000256" key="1">
    <source>
        <dbReference type="SAM" id="MobiDB-lite"/>
    </source>
</evidence>
<dbReference type="Proteomes" id="UP000838763">
    <property type="component" value="Unassembled WGS sequence"/>
</dbReference>
<name>A0A9P1MBQ2_9PEZI</name>
<reference evidence="2" key="1">
    <citation type="submission" date="2022-11" db="EMBL/GenBank/DDBJ databases">
        <authorList>
            <person name="Scott C."/>
            <person name="Bruce N."/>
        </authorList>
    </citation>
    <scope>NUCLEOTIDE SEQUENCE</scope>
</reference>
<keyword evidence="3" id="KW-1185">Reference proteome</keyword>
<evidence type="ECO:0000313" key="2">
    <source>
        <dbReference type="EMBL" id="CAI4215577.1"/>
    </source>
</evidence>
<dbReference type="EMBL" id="CALLCH030000012">
    <property type="protein sequence ID" value="CAI4215577.1"/>
    <property type="molecule type" value="Genomic_DNA"/>
</dbReference>
<dbReference type="AlphaFoldDB" id="A0A9P1MBQ2"/>
<organism evidence="2 3">
    <name type="scientific">Parascedosporium putredinis</name>
    <dbReference type="NCBI Taxonomy" id="1442378"/>
    <lineage>
        <taxon>Eukaryota</taxon>
        <taxon>Fungi</taxon>
        <taxon>Dikarya</taxon>
        <taxon>Ascomycota</taxon>
        <taxon>Pezizomycotina</taxon>
        <taxon>Sordariomycetes</taxon>
        <taxon>Hypocreomycetidae</taxon>
        <taxon>Microascales</taxon>
        <taxon>Microascaceae</taxon>
        <taxon>Parascedosporium</taxon>
    </lineage>
</organism>
<sequence>MTLKPPQIFPPVFHEQKGNETQALTTSTVHPPAQTESPNVEEIFKWTAVNGTGNVSSIGPVIGDTSRIGGADSGRVGAMKDCEYVPCTTIIQGGIQVTTYGGPIETHPVYGTEPVVTTTVYQGEPSAVPDEVEGASTSCTTSTAHLHGTETVIHTGPESSNGPVYHTSVTAIPTGASGTVAPSETLGYGKPSSTVEEEGPSDTPADEPEQTSFAAQGLEVGIFTMLAIGAGIMVSMV</sequence>
<feature type="compositionally biased region" description="Acidic residues" evidence="1">
    <location>
        <begin position="195"/>
        <end position="209"/>
    </location>
</feature>
<evidence type="ECO:0000313" key="3">
    <source>
        <dbReference type="Proteomes" id="UP000838763"/>
    </source>
</evidence>
<proteinExistence type="predicted"/>
<accession>A0A9P1MBQ2</accession>
<protein>
    <submittedName>
        <fullName evidence="2">Uncharacterized protein</fullName>
    </submittedName>
</protein>
<feature type="region of interest" description="Disordered" evidence="1">
    <location>
        <begin position="174"/>
        <end position="209"/>
    </location>
</feature>
<comment type="caution">
    <text evidence="2">The sequence shown here is derived from an EMBL/GenBank/DDBJ whole genome shotgun (WGS) entry which is preliminary data.</text>
</comment>
<gene>
    <name evidence="2" type="ORF">PPNO1_LOCUS5284</name>
</gene>